<reference evidence="1 2" key="1">
    <citation type="submission" date="2022-10" db="EMBL/GenBank/DDBJ databases">
        <title>Luteolibacter arcticus strain CCTCC AB 2014275, whole genome shotgun sequencing project.</title>
        <authorList>
            <person name="Zhao G."/>
            <person name="Shen L."/>
        </authorList>
    </citation>
    <scope>NUCLEOTIDE SEQUENCE [LARGE SCALE GENOMIC DNA]</scope>
    <source>
        <strain evidence="1 2">CCTCC AB 2014275</strain>
    </source>
</reference>
<gene>
    <name evidence="1" type="ORF">OKA05_02130</name>
</gene>
<name>A0ABT3GCH6_9BACT</name>
<evidence type="ECO:0000313" key="1">
    <source>
        <dbReference type="EMBL" id="MCW1921331.1"/>
    </source>
</evidence>
<organism evidence="1 2">
    <name type="scientific">Luteolibacter arcticus</name>
    <dbReference type="NCBI Taxonomy" id="1581411"/>
    <lineage>
        <taxon>Bacteria</taxon>
        <taxon>Pseudomonadati</taxon>
        <taxon>Verrucomicrobiota</taxon>
        <taxon>Verrucomicrobiia</taxon>
        <taxon>Verrucomicrobiales</taxon>
        <taxon>Verrucomicrobiaceae</taxon>
        <taxon>Luteolibacter</taxon>
    </lineage>
</organism>
<accession>A0ABT3GCH6</accession>
<protein>
    <submittedName>
        <fullName evidence="1">DUF1353 domain-containing protein</fullName>
    </submittedName>
</protein>
<dbReference type="InterPro" id="IPR010767">
    <property type="entry name" value="Phage_CGC-2007_Cje0229"/>
</dbReference>
<dbReference type="Pfam" id="PF07087">
    <property type="entry name" value="DUF1353"/>
    <property type="match status" value="1"/>
</dbReference>
<proteinExistence type="predicted"/>
<sequence length="127" mass="14493">MSRAVFPDPIDVRDNGLQGDVRTFRLLAPFTYLSSRGAITVPAGFVTDGASIPRVFWSVLAQFGPWFGAAIIHDWLYSELNLRFTRLQSDDLFKEAMFNAGLDWPRREMIYRAVRWFGGRSFKGSKP</sequence>
<evidence type="ECO:0000313" key="2">
    <source>
        <dbReference type="Proteomes" id="UP001320876"/>
    </source>
</evidence>
<dbReference type="EMBL" id="JAPDDT010000001">
    <property type="protein sequence ID" value="MCW1921331.1"/>
    <property type="molecule type" value="Genomic_DNA"/>
</dbReference>
<keyword evidence="2" id="KW-1185">Reference proteome</keyword>
<comment type="caution">
    <text evidence="1">The sequence shown here is derived from an EMBL/GenBank/DDBJ whole genome shotgun (WGS) entry which is preliminary data.</text>
</comment>
<dbReference type="Proteomes" id="UP001320876">
    <property type="component" value="Unassembled WGS sequence"/>
</dbReference>
<dbReference type="RefSeq" id="WP_264485440.1">
    <property type="nucleotide sequence ID" value="NZ_JAPDDT010000001.1"/>
</dbReference>